<gene>
    <name evidence="12" type="ORF">V1264_023275</name>
</gene>
<comment type="subcellular location">
    <subcellularLocation>
        <location evidence="1">Secreted</location>
    </subcellularLocation>
</comment>
<dbReference type="InterPro" id="IPR051237">
    <property type="entry name" value="Ferric-chelate_Red/DefProt"/>
</dbReference>
<dbReference type="Pfam" id="PF02014">
    <property type="entry name" value="Reeler"/>
    <property type="match status" value="1"/>
</dbReference>
<comment type="caution">
    <text evidence="12">The sequence shown here is derived from an EMBL/GenBank/DDBJ whole genome shotgun (WGS) entry which is preliminary data.</text>
</comment>
<dbReference type="InterPro" id="IPR042307">
    <property type="entry name" value="Reeler_sf"/>
</dbReference>
<dbReference type="GO" id="GO:0042742">
    <property type="term" value="P:defense response to bacterium"/>
    <property type="evidence" value="ECO:0007669"/>
    <property type="project" value="UniProtKB-KW"/>
</dbReference>
<evidence type="ECO:0000256" key="5">
    <source>
        <dbReference type="ARBA" id="ARBA00022588"/>
    </source>
</evidence>
<dbReference type="Gene3D" id="2.60.40.4060">
    <property type="entry name" value="Reeler domain"/>
    <property type="match status" value="1"/>
</dbReference>
<feature type="compositionally biased region" description="Low complexity" evidence="9">
    <location>
        <begin position="175"/>
        <end position="247"/>
    </location>
</feature>
<feature type="signal peptide" evidence="10">
    <location>
        <begin position="1"/>
        <end position="25"/>
    </location>
</feature>
<dbReference type="GO" id="GO:0016020">
    <property type="term" value="C:membrane"/>
    <property type="evidence" value="ECO:0007669"/>
    <property type="project" value="TreeGrafter"/>
</dbReference>
<reference evidence="12 13" key="1">
    <citation type="submission" date="2024-02" db="EMBL/GenBank/DDBJ databases">
        <title>Chromosome-scale genome assembly of the rough periwinkle Littorina saxatilis.</title>
        <authorList>
            <person name="De Jode A."/>
            <person name="Faria R."/>
            <person name="Formenti G."/>
            <person name="Sims Y."/>
            <person name="Smith T.P."/>
            <person name="Tracey A."/>
            <person name="Wood J.M.D."/>
            <person name="Zagrodzka Z.B."/>
            <person name="Johannesson K."/>
            <person name="Butlin R.K."/>
            <person name="Leder E.H."/>
        </authorList>
    </citation>
    <scope>NUCLEOTIDE SEQUENCE [LARGE SCALE GENOMIC DNA]</scope>
    <source>
        <strain evidence="12">Snail1</strain>
        <tissue evidence="12">Muscle</tissue>
    </source>
</reference>
<accession>A0AAN9B7G0</accession>
<dbReference type="AlphaFoldDB" id="A0AAN9B7G0"/>
<dbReference type="PANTHER" id="PTHR45828">
    <property type="entry name" value="CYTOCHROME B561/FERRIC REDUCTASE TRANSMEMBRANE"/>
    <property type="match status" value="1"/>
</dbReference>
<dbReference type="GO" id="GO:0045087">
    <property type="term" value="P:innate immune response"/>
    <property type="evidence" value="ECO:0007669"/>
    <property type="project" value="UniProtKB-KW"/>
</dbReference>
<keyword evidence="5" id="KW-0399">Innate immunity</keyword>
<evidence type="ECO:0000313" key="12">
    <source>
        <dbReference type="EMBL" id="KAK7100297.1"/>
    </source>
</evidence>
<sequence>MGTTSVIKLLLPLLLCVIQAPRVSPHSSGAPAFVCSSMIPGHGESTTTYTDPFVVTVSSSTYSPLQLITVSIEPMMDVQIRGFIIEARPADSRNTDTRIGSFVAGADSKVICDSGAITHSYSTDRFSVTVSWRAPAIPQGDVVFRATVVRRYRDFYTELYSNALSFQMPTTTIPTTTTTVTTPTPEPTTTTTTTTSTTTTPTTTILTTTTPTTTTINIPPVTEDYPTTTTAVTTPTAPTTTTINIPPVSEDYPTTTSSRGGRSCWINC</sequence>
<evidence type="ECO:0000256" key="8">
    <source>
        <dbReference type="ARBA" id="ARBA00023022"/>
    </source>
</evidence>
<dbReference type="Proteomes" id="UP001374579">
    <property type="component" value="Unassembled WGS sequence"/>
</dbReference>
<organism evidence="12 13">
    <name type="scientific">Littorina saxatilis</name>
    <dbReference type="NCBI Taxonomy" id="31220"/>
    <lineage>
        <taxon>Eukaryota</taxon>
        <taxon>Metazoa</taxon>
        <taxon>Spiralia</taxon>
        <taxon>Lophotrochozoa</taxon>
        <taxon>Mollusca</taxon>
        <taxon>Gastropoda</taxon>
        <taxon>Caenogastropoda</taxon>
        <taxon>Littorinimorpha</taxon>
        <taxon>Littorinoidea</taxon>
        <taxon>Littorinidae</taxon>
        <taxon>Littorina</taxon>
    </lineage>
</organism>
<comment type="similarity">
    <text evidence="2">Belongs to the insect defense protein family.</text>
</comment>
<keyword evidence="4" id="KW-0929">Antimicrobial</keyword>
<keyword evidence="6 10" id="KW-0732">Signal</keyword>
<proteinExistence type="inferred from homology"/>
<dbReference type="GO" id="GO:0005576">
    <property type="term" value="C:extracellular region"/>
    <property type="evidence" value="ECO:0007669"/>
    <property type="project" value="UniProtKB-SubCell"/>
</dbReference>
<dbReference type="PROSITE" id="PS51019">
    <property type="entry name" value="REELIN"/>
    <property type="match status" value="1"/>
</dbReference>
<evidence type="ECO:0000256" key="4">
    <source>
        <dbReference type="ARBA" id="ARBA00022529"/>
    </source>
</evidence>
<evidence type="ECO:0000256" key="1">
    <source>
        <dbReference type="ARBA" id="ARBA00004613"/>
    </source>
</evidence>
<keyword evidence="3" id="KW-0964">Secreted</keyword>
<evidence type="ECO:0000256" key="9">
    <source>
        <dbReference type="SAM" id="MobiDB-lite"/>
    </source>
</evidence>
<dbReference type="PANTHER" id="PTHR45828:SF9">
    <property type="entry name" value="CELL WALL INTEGRITY AND STRESS RESPONSE COMPONENT 4-LIKE-RELATED"/>
    <property type="match status" value="1"/>
</dbReference>
<evidence type="ECO:0000256" key="10">
    <source>
        <dbReference type="SAM" id="SignalP"/>
    </source>
</evidence>
<feature type="domain" description="Reelin" evidence="11">
    <location>
        <begin position="12"/>
        <end position="183"/>
    </location>
</feature>
<feature type="chain" id="PRO_5042829271" description="Reelin domain-containing protein" evidence="10">
    <location>
        <begin position="26"/>
        <end position="268"/>
    </location>
</feature>
<keyword evidence="13" id="KW-1185">Reference proteome</keyword>
<feature type="region of interest" description="Disordered" evidence="9">
    <location>
        <begin position="175"/>
        <end position="261"/>
    </location>
</feature>
<name>A0AAN9B7G0_9CAEN</name>
<dbReference type="EMBL" id="JBAMIC010000011">
    <property type="protein sequence ID" value="KAK7100297.1"/>
    <property type="molecule type" value="Genomic_DNA"/>
</dbReference>
<evidence type="ECO:0000256" key="7">
    <source>
        <dbReference type="ARBA" id="ARBA00022859"/>
    </source>
</evidence>
<evidence type="ECO:0000256" key="3">
    <source>
        <dbReference type="ARBA" id="ARBA00022525"/>
    </source>
</evidence>
<evidence type="ECO:0000256" key="6">
    <source>
        <dbReference type="ARBA" id="ARBA00022729"/>
    </source>
</evidence>
<protein>
    <recommendedName>
        <fullName evidence="11">Reelin domain-containing protein</fullName>
    </recommendedName>
</protein>
<keyword evidence="7" id="KW-0391">Immunity</keyword>
<keyword evidence="8" id="KW-0044">Antibiotic</keyword>
<evidence type="ECO:0000256" key="2">
    <source>
        <dbReference type="ARBA" id="ARBA00008501"/>
    </source>
</evidence>
<dbReference type="CDD" id="cd08544">
    <property type="entry name" value="Reeler"/>
    <property type="match status" value="1"/>
</dbReference>
<evidence type="ECO:0000313" key="13">
    <source>
        <dbReference type="Proteomes" id="UP001374579"/>
    </source>
</evidence>
<evidence type="ECO:0000259" key="11">
    <source>
        <dbReference type="PROSITE" id="PS51019"/>
    </source>
</evidence>
<dbReference type="InterPro" id="IPR002861">
    <property type="entry name" value="Reeler_dom"/>
</dbReference>